<dbReference type="AlphaFoldDB" id="A0A0E4BKU3"/>
<sequence length="52" mass="5397">MFLALRLFCAAWGAPAFVVVLNSGRLRDEPSTKVTLAGTSPAATLAQTCLGC</sequence>
<name>A0A0E4BKU3_9BRAD</name>
<organism evidence="1 2">
    <name type="scientific">Bradyrhizobium diazoefficiens</name>
    <dbReference type="NCBI Taxonomy" id="1355477"/>
    <lineage>
        <taxon>Bacteria</taxon>
        <taxon>Pseudomonadati</taxon>
        <taxon>Pseudomonadota</taxon>
        <taxon>Alphaproteobacteria</taxon>
        <taxon>Hyphomicrobiales</taxon>
        <taxon>Nitrobacteraceae</taxon>
        <taxon>Bradyrhizobium</taxon>
    </lineage>
</organism>
<accession>A0A0E4BKU3</accession>
<reference evidence="1 2" key="1">
    <citation type="submission" date="2014-11" db="EMBL/GenBank/DDBJ databases">
        <title>Symbiosis island explosion on the genome of extra-slow-growing strains of soybean bradyrhizobia with massive insertion sequences.</title>
        <authorList>
            <person name="Iida T."/>
            <person name="Minamisawa K."/>
        </authorList>
    </citation>
    <scope>NUCLEOTIDE SEQUENCE [LARGE SCALE GENOMIC DNA]</scope>
    <source>
        <strain evidence="1 2">NK6</strain>
    </source>
</reference>
<evidence type="ECO:0000313" key="1">
    <source>
        <dbReference type="EMBL" id="BAR54267.1"/>
    </source>
</evidence>
<gene>
    <name evidence="1" type="ORF">NK6_1082</name>
</gene>
<dbReference type="Proteomes" id="UP000063308">
    <property type="component" value="Chromosome"/>
</dbReference>
<protein>
    <submittedName>
        <fullName evidence="1">Uncharacterized protein</fullName>
    </submittedName>
</protein>
<evidence type="ECO:0000313" key="2">
    <source>
        <dbReference type="Proteomes" id="UP000063308"/>
    </source>
</evidence>
<proteinExistence type="predicted"/>
<dbReference type="EMBL" id="AP014685">
    <property type="protein sequence ID" value="BAR54267.1"/>
    <property type="molecule type" value="Genomic_DNA"/>
</dbReference>